<evidence type="ECO:0000313" key="2">
    <source>
        <dbReference type="EMBL" id="RPA76161.1"/>
    </source>
</evidence>
<accession>A0A3N4HVZ9</accession>
<name>A0A3N4HVZ9_ASCIM</name>
<protein>
    <submittedName>
        <fullName evidence="2">Uncharacterized protein</fullName>
    </submittedName>
</protein>
<gene>
    <name evidence="2" type="ORF">BJ508DRAFT_365200</name>
</gene>
<organism evidence="2 3">
    <name type="scientific">Ascobolus immersus RN42</name>
    <dbReference type="NCBI Taxonomy" id="1160509"/>
    <lineage>
        <taxon>Eukaryota</taxon>
        <taxon>Fungi</taxon>
        <taxon>Dikarya</taxon>
        <taxon>Ascomycota</taxon>
        <taxon>Pezizomycotina</taxon>
        <taxon>Pezizomycetes</taxon>
        <taxon>Pezizales</taxon>
        <taxon>Ascobolaceae</taxon>
        <taxon>Ascobolus</taxon>
    </lineage>
</organism>
<dbReference type="EMBL" id="ML119750">
    <property type="protein sequence ID" value="RPA76161.1"/>
    <property type="molecule type" value="Genomic_DNA"/>
</dbReference>
<proteinExistence type="predicted"/>
<feature type="region of interest" description="Disordered" evidence="1">
    <location>
        <begin position="1"/>
        <end position="24"/>
    </location>
</feature>
<feature type="region of interest" description="Disordered" evidence="1">
    <location>
        <begin position="215"/>
        <end position="235"/>
    </location>
</feature>
<feature type="compositionally biased region" description="Basic and acidic residues" evidence="1">
    <location>
        <begin position="1"/>
        <end position="10"/>
    </location>
</feature>
<feature type="region of interest" description="Disordered" evidence="1">
    <location>
        <begin position="85"/>
        <end position="141"/>
    </location>
</feature>
<evidence type="ECO:0000256" key="1">
    <source>
        <dbReference type="SAM" id="MobiDB-lite"/>
    </source>
</evidence>
<feature type="compositionally biased region" description="Polar residues" evidence="1">
    <location>
        <begin position="103"/>
        <end position="126"/>
    </location>
</feature>
<sequence length="235" mass="26773">MPCDKPDHASAPHNTQSLPKPPLSKDYTYEIDIMPCETRCDYCGWKTTSYASKLREHIRSTCLKNRFSEEELRRIIIKKGCTSKRTEPETGPCVRIPMDKSKQTTSPQPPSIMSLQVRSASTSFTPSPKRRAPVESPEPSEEIKKLIAEFQERYLQQAEKDRLMREEQLQSSALGREKAEAKFFSLLGTAKAVAERLDMVAIYNDFCARLESEIGVEDKNTPTDEPDIKRVKTEN</sequence>
<evidence type="ECO:0000313" key="3">
    <source>
        <dbReference type="Proteomes" id="UP000275078"/>
    </source>
</evidence>
<dbReference type="AlphaFoldDB" id="A0A3N4HVZ9"/>
<reference evidence="2 3" key="1">
    <citation type="journal article" date="2018" name="Nat. Ecol. Evol.">
        <title>Pezizomycetes genomes reveal the molecular basis of ectomycorrhizal truffle lifestyle.</title>
        <authorList>
            <person name="Murat C."/>
            <person name="Payen T."/>
            <person name="Noel B."/>
            <person name="Kuo A."/>
            <person name="Morin E."/>
            <person name="Chen J."/>
            <person name="Kohler A."/>
            <person name="Krizsan K."/>
            <person name="Balestrini R."/>
            <person name="Da Silva C."/>
            <person name="Montanini B."/>
            <person name="Hainaut M."/>
            <person name="Levati E."/>
            <person name="Barry K.W."/>
            <person name="Belfiori B."/>
            <person name="Cichocki N."/>
            <person name="Clum A."/>
            <person name="Dockter R.B."/>
            <person name="Fauchery L."/>
            <person name="Guy J."/>
            <person name="Iotti M."/>
            <person name="Le Tacon F."/>
            <person name="Lindquist E.A."/>
            <person name="Lipzen A."/>
            <person name="Malagnac F."/>
            <person name="Mello A."/>
            <person name="Molinier V."/>
            <person name="Miyauchi S."/>
            <person name="Poulain J."/>
            <person name="Riccioni C."/>
            <person name="Rubini A."/>
            <person name="Sitrit Y."/>
            <person name="Splivallo R."/>
            <person name="Traeger S."/>
            <person name="Wang M."/>
            <person name="Zifcakova L."/>
            <person name="Wipf D."/>
            <person name="Zambonelli A."/>
            <person name="Paolocci F."/>
            <person name="Nowrousian M."/>
            <person name="Ottonello S."/>
            <person name="Baldrian P."/>
            <person name="Spatafora J.W."/>
            <person name="Henrissat B."/>
            <person name="Nagy L.G."/>
            <person name="Aury J.M."/>
            <person name="Wincker P."/>
            <person name="Grigoriev I.V."/>
            <person name="Bonfante P."/>
            <person name="Martin F.M."/>
        </authorList>
    </citation>
    <scope>NUCLEOTIDE SEQUENCE [LARGE SCALE GENOMIC DNA]</scope>
    <source>
        <strain evidence="2 3">RN42</strain>
    </source>
</reference>
<dbReference type="Proteomes" id="UP000275078">
    <property type="component" value="Unassembled WGS sequence"/>
</dbReference>
<keyword evidence="3" id="KW-1185">Reference proteome</keyword>